<dbReference type="Pfam" id="PF01545">
    <property type="entry name" value="Cation_efflux"/>
    <property type="match status" value="1"/>
</dbReference>
<dbReference type="OrthoDB" id="9806522at2"/>
<dbReference type="SUPFAM" id="SSF160240">
    <property type="entry name" value="Cation efflux protein cytoplasmic domain-like"/>
    <property type="match status" value="1"/>
</dbReference>
<dbReference type="InterPro" id="IPR002524">
    <property type="entry name" value="Cation_efflux"/>
</dbReference>
<dbReference type="Pfam" id="PF16916">
    <property type="entry name" value="ZT_dimer"/>
    <property type="match status" value="1"/>
</dbReference>
<dbReference type="Gene3D" id="1.20.1510.10">
    <property type="entry name" value="Cation efflux protein transmembrane domain"/>
    <property type="match status" value="1"/>
</dbReference>
<evidence type="ECO:0000256" key="2">
    <source>
        <dbReference type="ARBA" id="ARBA00008114"/>
    </source>
</evidence>
<evidence type="ECO:0000256" key="6">
    <source>
        <dbReference type="ARBA" id="ARBA00023136"/>
    </source>
</evidence>
<dbReference type="PANTHER" id="PTHR43840">
    <property type="entry name" value="MITOCHONDRIAL METAL TRANSPORTER 1-RELATED"/>
    <property type="match status" value="1"/>
</dbReference>
<dbReference type="AlphaFoldDB" id="A0A1I6KII6"/>
<keyword evidence="4 7" id="KW-0812">Transmembrane</keyword>
<feature type="transmembrane region" description="Helical" evidence="7">
    <location>
        <begin position="21"/>
        <end position="44"/>
    </location>
</feature>
<gene>
    <name evidence="11" type="ORF">SAMN02910262_02580</name>
    <name evidence="10" type="ORF">SAMN04487771_10632</name>
</gene>
<comment type="subcellular location">
    <subcellularLocation>
        <location evidence="1">Membrane</location>
        <topology evidence="1">Multi-pass membrane protein</topology>
    </subcellularLocation>
</comment>
<evidence type="ECO:0000256" key="5">
    <source>
        <dbReference type="ARBA" id="ARBA00022989"/>
    </source>
</evidence>
<dbReference type="EMBL" id="FOIL01000063">
    <property type="protein sequence ID" value="SET89609.1"/>
    <property type="molecule type" value="Genomic_DNA"/>
</dbReference>
<dbReference type="eggNOG" id="COG0053">
    <property type="taxonomic scope" value="Bacteria"/>
</dbReference>
<keyword evidence="12" id="KW-1185">Reference proteome</keyword>
<dbReference type="Gene3D" id="3.30.70.1350">
    <property type="entry name" value="Cation efflux protein, cytoplasmic domain"/>
    <property type="match status" value="1"/>
</dbReference>
<name>A0A1I6KII6_9FIRM</name>
<dbReference type="SUPFAM" id="SSF161111">
    <property type="entry name" value="Cation efflux protein transmembrane domain-like"/>
    <property type="match status" value="1"/>
</dbReference>
<dbReference type="InterPro" id="IPR036837">
    <property type="entry name" value="Cation_efflux_CTD_sf"/>
</dbReference>
<dbReference type="InterPro" id="IPR027470">
    <property type="entry name" value="Cation_efflux_CTD"/>
</dbReference>
<feature type="transmembrane region" description="Helical" evidence="7">
    <location>
        <begin position="125"/>
        <end position="144"/>
    </location>
</feature>
<dbReference type="RefSeq" id="WP_031474568.1">
    <property type="nucleotide sequence ID" value="NZ_FOIL01000063.1"/>
</dbReference>
<evidence type="ECO:0000256" key="7">
    <source>
        <dbReference type="SAM" id="Phobius"/>
    </source>
</evidence>
<evidence type="ECO:0000256" key="4">
    <source>
        <dbReference type="ARBA" id="ARBA00022692"/>
    </source>
</evidence>
<dbReference type="GO" id="GO:0016020">
    <property type="term" value="C:membrane"/>
    <property type="evidence" value="ECO:0007669"/>
    <property type="project" value="UniProtKB-SubCell"/>
</dbReference>
<dbReference type="Proteomes" id="UP000214760">
    <property type="component" value="Unassembled WGS sequence"/>
</dbReference>
<evidence type="ECO:0000259" key="9">
    <source>
        <dbReference type="Pfam" id="PF16916"/>
    </source>
</evidence>
<dbReference type="EMBL" id="FOZC01000021">
    <property type="protein sequence ID" value="SFR91021.1"/>
    <property type="molecule type" value="Genomic_DNA"/>
</dbReference>
<reference evidence="12 13" key="1">
    <citation type="submission" date="2016-10" db="EMBL/GenBank/DDBJ databases">
        <authorList>
            <person name="de Groot N.N."/>
        </authorList>
    </citation>
    <scope>NUCLEOTIDE SEQUENCE [LARGE SCALE GENOMIC DNA]</scope>
    <source>
        <strain evidence="11 13">F</strain>
        <strain evidence="10 12">KH1P1</strain>
    </source>
</reference>
<protein>
    <submittedName>
        <fullName evidence="11">Cation diffusion facilitator family transporter</fullName>
    </submittedName>
</protein>
<evidence type="ECO:0000313" key="12">
    <source>
        <dbReference type="Proteomes" id="UP000199820"/>
    </source>
</evidence>
<dbReference type="FunFam" id="1.20.1510.10:FF:000006">
    <property type="entry name" value="Divalent cation efflux transporter"/>
    <property type="match status" value="1"/>
</dbReference>
<feature type="domain" description="Cation efflux protein cytoplasmic" evidence="9">
    <location>
        <begin position="221"/>
        <end position="297"/>
    </location>
</feature>
<dbReference type="InterPro" id="IPR058533">
    <property type="entry name" value="Cation_efflux_TM"/>
</dbReference>
<dbReference type="PANTHER" id="PTHR43840:SF15">
    <property type="entry name" value="MITOCHONDRIAL METAL TRANSPORTER 1-RELATED"/>
    <property type="match status" value="1"/>
</dbReference>
<evidence type="ECO:0000313" key="10">
    <source>
        <dbReference type="EMBL" id="SET89609.1"/>
    </source>
</evidence>
<evidence type="ECO:0000313" key="13">
    <source>
        <dbReference type="Proteomes" id="UP000214760"/>
    </source>
</evidence>
<feature type="domain" description="Cation efflux protein transmembrane" evidence="8">
    <location>
        <begin position="22"/>
        <end position="213"/>
    </location>
</feature>
<keyword evidence="5 7" id="KW-1133">Transmembrane helix</keyword>
<evidence type="ECO:0000313" key="11">
    <source>
        <dbReference type="EMBL" id="SFR91021.1"/>
    </source>
</evidence>
<comment type="similarity">
    <text evidence="2">Belongs to the cation diffusion facilitator (CDF) transporter (TC 2.A.4) family.</text>
</comment>
<dbReference type="GO" id="GO:0008324">
    <property type="term" value="F:monoatomic cation transmembrane transporter activity"/>
    <property type="evidence" value="ECO:0007669"/>
    <property type="project" value="InterPro"/>
</dbReference>
<evidence type="ECO:0000259" key="8">
    <source>
        <dbReference type="Pfam" id="PF01545"/>
    </source>
</evidence>
<dbReference type="Proteomes" id="UP000199820">
    <property type="component" value="Unassembled WGS sequence"/>
</dbReference>
<accession>A0A1I6KII6</accession>
<keyword evidence="6 7" id="KW-0472">Membrane</keyword>
<evidence type="ECO:0000256" key="3">
    <source>
        <dbReference type="ARBA" id="ARBA00022448"/>
    </source>
</evidence>
<dbReference type="InterPro" id="IPR050291">
    <property type="entry name" value="CDF_Transporter"/>
</dbReference>
<sequence>MASEAEISDRDAQEMIRRISAVGILGNVLLSGYKLAAGIIGHSGAMVSDAIHSLSDVFATLIAVVGVKMSQKKADKEHPYGHERMECLASMMLGNILGGTGVIIGYSALRIIVTGEYRTMQIPGRVALTAALLSIVLKEAMFWYTRHYAKKLKSDAFMADAWHHRSDALSSVGSLIGIGGARMGFFVLEPVASVGIAFCIMKVAYDILRDAVSKVLDTACPEETEREVRRLILETDGVCGLDKIRTRMFGNRIYIDAEIAVEGTLSLYDAHEIAENVHNLVEQRFPEIKHIMIHVNPV</sequence>
<organism evidence="11 13">
    <name type="scientific">[Clostridium] aminophilum</name>
    <dbReference type="NCBI Taxonomy" id="1526"/>
    <lineage>
        <taxon>Bacteria</taxon>
        <taxon>Bacillati</taxon>
        <taxon>Bacillota</taxon>
        <taxon>Clostridia</taxon>
        <taxon>Lachnospirales</taxon>
        <taxon>Lachnospiraceae</taxon>
    </lineage>
</organism>
<evidence type="ECO:0000256" key="1">
    <source>
        <dbReference type="ARBA" id="ARBA00004141"/>
    </source>
</evidence>
<keyword evidence="3" id="KW-0813">Transport</keyword>
<dbReference type="STRING" id="1526.SAMN02910262_02580"/>
<dbReference type="NCBIfam" id="TIGR01297">
    <property type="entry name" value="CDF"/>
    <property type="match status" value="1"/>
</dbReference>
<proteinExistence type="inferred from homology"/>
<feature type="transmembrane region" description="Helical" evidence="7">
    <location>
        <begin position="88"/>
        <end position="113"/>
    </location>
</feature>
<dbReference type="InterPro" id="IPR027469">
    <property type="entry name" value="Cation_efflux_TMD_sf"/>
</dbReference>